<name>A0ABQ8ATD5_BRANA</name>
<protein>
    <submittedName>
        <fullName evidence="2">Uncharacterized protein</fullName>
    </submittedName>
</protein>
<keyword evidence="3" id="KW-1185">Reference proteome</keyword>
<proteinExistence type="predicted"/>
<gene>
    <name evidence="2" type="ORF">HID58_045340</name>
</gene>
<accession>A0ABQ8ATD5</accession>
<comment type="caution">
    <text evidence="2">The sequence shown here is derived from an EMBL/GenBank/DDBJ whole genome shotgun (WGS) entry which is preliminary data.</text>
</comment>
<evidence type="ECO:0000256" key="1">
    <source>
        <dbReference type="SAM" id="MobiDB-lite"/>
    </source>
</evidence>
<dbReference type="EMBL" id="JAGKQM010000012">
    <property type="protein sequence ID" value="KAH0895772.1"/>
    <property type="molecule type" value="Genomic_DNA"/>
</dbReference>
<reference evidence="2 3" key="1">
    <citation type="submission" date="2021-05" db="EMBL/GenBank/DDBJ databases">
        <title>Genome Assembly of Synthetic Allotetraploid Brassica napus Reveals Homoeologous Exchanges between Subgenomes.</title>
        <authorList>
            <person name="Davis J.T."/>
        </authorList>
    </citation>
    <scope>NUCLEOTIDE SEQUENCE [LARGE SCALE GENOMIC DNA]</scope>
    <source>
        <strain evidence="3">cv. Da-Ae</strain>
        <tissue evidence="2">Seedling</tissue>
    </source>
</reference>
<feature type="region of interest" description="Disordered" evidence="1">
    <location>
        <begin position="17"/>
        <end position="48"/>
    </location>
</feature>
<evidence type="ECO:0000313" key="2">
    <source>
        <dbReference type="EMBL" id="KAH0895772.1"/>
    </source>
</evidence>
<sequence>FGEDSCASKEDKIVVPLRKDPEVEKKKKPEHEHESEFGEEKESKERKEKALKEIEMGNAAYKATVLSKCDHRSGNKMDKVNEILSLACIDILASHLMYQKLDVPIPF</sequence>
<feature type="non-terminal residue" evidence="2">
    <location>
        <position position="1"/>
    </location>
</feature>
<dbReference type="Proteomes" id="UP000824890">
    <property type="component" value="Unassembled WGS sequence"/>
</dbReference>
<evidence type="ECO:0000313" key="3">
    <source>
        <dbReference type="Proteomes" id="UP000824890"/>
    </source>
</evidence>
<organism evidence="2 3">
    <name type="scientific">Brassica napus</name>
    <name type="common">Rape</name>
    <dbReference type="NCBI Taxonomy" id="3708"/>
    <lineage>
        <taxon>Eukaryota</taxon>
        <taxon>Viridiplantae</taxon>
        <taxon>Streptophyta</taxon>
        <taxon>Embryophyta</taxon>
        <taxon>Tracheophyta</taxon>
        <taxon>Spermatophyta</taxon>
        <taxon>Magnoliopsida</taxon>
        <taxon>eudicotyledons</taxon>
        <taxon>Gunneridae</taxon>
        <taxon>Pentapetalae</taxon>
        <taxon>rosids</taxon>
        <taxon>malvids</taxon>
        <taxon>Brassicales</taxon>
        <taxon>Brassicaceae</taxon>
        <taxon>Brassiceae</taxon>
        <taxon>Brassica</taxon>
    </lineage>
</organism>